<sequence length="963" mass="104732">MIEINWSDVINVVSSIAPQLIAIGVVLALAIVVTVAVNRRTVADQATRKLVHAQSWLVFLVAAVVAVAMMVFGPLATLLNNATAERHMLSDETIATANELGAEVQREGITLLKNDNGSLPLSDTNVNVFGWSSTNPVYGGTGSGSLSDTYPTVSLIDGLEEAGITVNDDLTDLYTSYRAERPEVGMWEQEWTLPEPPVSDYSDELIADAQAFSQNALVVFSRPGGEHIDLPTDMGADGLNYTQNSGDYNDYESGEHLLQLSQSEENLLEMVTSDFENVTVVYNGANTLQMDFLDEFPGVDSVIWCPPAGQNGFYALGEVLTGETNPSGRTSDTFVNDLTSTPWWNNFGSFTYDNMSEFAVPDDDPYMPGQTPTFVNYVEGIYVGYKFYETADDEGLIDYEATVRYPFGYGLSYTTFSQEMGDVTYADGTVSFDVTVTNTGDVAGKDVVEVYYNPPYYNGGIEKASANLVAFDKTDLLEPGESQTVTVSFDDDDMASYDTYGAAAWVLEAGDYRISINSDSHNVLDEATVTVPETITFDSEDNTHNGDAVPATNEFASAEGDITYLSRADGFANYAEATAAPSTTLSDELKATFVNNGNYDPADYDNADDTMPTTGADNGVELYQLYGLDYDDPQWDDLLDQLTVDQMRNLIAMAGYGTQAIDSIGKVQQFDVDGPAALNNTFTGVGSIGFPCNTVFACTWNTDIARQFGDVIGRMGLDMQITGWYAPSMNIHRTAFAGRNFEYFSEDGFLSGAMAAEQVAGAREHGIYAFVKHFALNDQETNRWGMLCTWSSEQAIREIYLRPFEIAIKDGGAQAVMSSYNYIGTTYAGAYAPLQQTVLRGEWGFDGMVLSDYFAGFGYQNADQMTRNGTDAMLATIQGTNYTTDDSATAVIAMRDAAHNILYTAVNSWVYADGAPASALPIWQVAAYVVIAVAAVVFILLEVLAVRRYLNRRKAATVAVAGE</sequence>
<evidence type="ECO:0000259" key="5">
    <source>
        <dbReference type="SMART" id="SM01217"/>
    </source>
</evidence>
<keyword evidence="2 6" id="KW-0378">Hydrolase</keyword>
<dbReference type="PROSITE" id="PS00775">
    <property type="entry name" value="GLYCOSYL_HYDROL_F3"/>
    <property type="match status" value="1"/>
</dbReference>
<evidence type="ECO:0000313" key="7">
    <source>
        <dbReference type="Proteomes" id="UP000812844"/>
    </source>
</evidence>
<feature type="domain" description="Fibronectin type III-like" evidence="5">
    <location>
        <begin position="446"/>
        <end position="520"/>
    </location>
</feature>
<dbReference type="PANTHER" id="PTHR42715:SF10">
    <property type="entry name" value="BETA-GLUCOSIDASE"/>
    <property type="match status" value="1"/>
</dbReference>
<dbReference type="Pfam" id="PF00933">
    <property type="entry name" value="Glyco_hydro_3"/>
    <property type="match status" value="1"/>
</dbReference>
<dbReference type="RefSeq" id="WP_219080061.1">
    <property type="nucleotide sequence ID" value="NZ_JAHBBD010000003.1"/>
</dbReference>
<protein>
    <submittedName>
        <fullName evidence="6">Glycoside hydrolase family 3 C-terminal domain-containing protein</fullName>
    </submittedName>
</protein>
<reference evidence="6 7" key="1">
    <citation type="submission" date="2021-05" db="EMBL/GenBank/DDBJ databases">
        <title>Phylogenetic classification of ten novel species belonging to the genus Bifidobacterium comprising B. colchicus sp. nov., B. abeli sp. nov., B. bicoloris sp. nov., B. guerezis sp. nov., B. rosaliae sp. nov., B. santillanensis sp. nov., B. argentati sp. nov., B. amazzoni sp. nov., B. pluviali sp. nov., and B. pinnaculum sp. nov.</title>
        <authorList>
            <person name="Lugli G.A."/>
            <person name="Ruiz Garcia L."/>
            <person name="Margolles A."/>
            <person name="Ventura M."/>
        </authorList>
    </citation>
    <scope>NUCLEOTIDE SEQUENCE [LARGE SCALE GENOMIC DNA]</scope>
    <source>
        <strain evidence="6 7">6T3</strain>
    </source>
</reference>
<dbReference type="Pfam" id="PF14310">
    <property type="entry name" value="Fn3-like"/>
    <property type="match status" value="1"/>
</dbReference>
<dbReference type="InterPro" id="IPR050288">
    <property type="entry name" value="Cellulose_deg_GH3"/>
</dbReference>
<organism evidence="6 7">
    <name type="scientific">Bifidobacterium phasiani</name>
    <dbReference type="NCBI Taxonomy" id="2834431"/>
    <lineage>
        <taxon>Bacteria</taxon>
        <taxon>Bacillati</taxon>
        <taxon>Actinomycetota</taxon>
        <taxon>Actinomycetes</taxon>
        <taxon>Bifidobacteriales</taxon>
        <taxon>Bifidobacteriaceae</taxon>
        <taxon>Bifidobacterium</taxon>
    </lineage>
</organism>
<gene>
    <name evidence="6" type="ORF">KIH73_02095</name>
</gene>
<evidence type="ECO:0000256" key="2">
    <source>
        <dbReference type="ARBA" id="ARBA00022801"/>
    </source>
</evidence>
<dbReference type="InterPro" id="IPR019800">
    <property type="entry name" value="Glyco_hydro_3_AS"/>
</dbReference>
<feature type="transmembrane region" description="Helical" evidence="4">
    <location>
        <begin position="16"/>
        <end position="37"/>
    </location>
</feature>
<evidence type="ECO:0000256" key="1">
    <source>
        <dbReference type="ARBA" id="ARBA00005336"/>
    </source>
</evidence>
<evidence type="ECO:0000256" key="3">
    <source>
        <dbReference type="ARBA" id="ARBA00023277"/>
    </source>
</evidence>
<dbReference type="EMBL" id="JAHBBD010000003">
    <property type="protein sequence ID" value="MBW3082183.1"/>
    <property type="molecule type" value="Genomic_DNA"/>
</dbReference>
<name>A0ABS6W6R6_9BIFI</name>
<feature type="transmembrane region" description="Helical" evidence="4">
    <location>
        <begin position="925"/>
        <end position="946"/>
    </location>
</feature>
<dbReference type="SMART" id="SM01217">
    <property type="entry name" value="Fn3_like"/>
    <property type="match status" value="1"/>
</dbReference>
<feature type="transmembrane region" description="Helical" evidence="4">
    <location>
        <begin position="57"/>
        <end position="79"/>
    </location>
</feature>
<evidence type="ECO:0000256" key="4">
    <source>
        <dbReference type="SAM" id="Phobius"/>
    </source>
</evidence>
<comment type="similarity">
    <text evidence="1">Belongs to the glycosyl hydrolase 3 family.</text>
</comment>
<proteinExistence type="inferred from homology"/>
<dbReference type="PANTHER" id="PTHR42715">
    <property type="entry name" value="BETA-GLUCOSIDASE"/>
    <property type="match status" value="1"/>
</dbReference>
<dbReference type="GO" id="GO:0016787">
    <property type="term" value="F:hydrolase activity"/>
    <property type="evidence" value="ECO:0007669"/>
    <property type="project" value="UniProtKB-KW"/>
</dbReference>
<keyword evidence="4" id="KW-1133">Transmembrane helix</keyword>
<comment type="caution">
    <text evidence="6">The sequence shown here is derived from an EMBL/GenBank/DDBJ whole genome shotgun (WGS) entry which is preliminary data.</text>
</comment>
<keyword evidence="4" id="KW-0812">Transmembrane</keyword>
<dbReference type="InterPro" id="IPR001764">
    <property type="entry name" value="Glyco_hydro_3_N"/>
</dbReference>
<accession>A0ABS6W6R6</accession>
<dbReference type="Proteomes" id="UP000812844">
    <property type="component" value="Unassembled WGS sequence"/>
</dbReference>
<dbReference type="InterPro" id="IPR002772">
    <property type="entry name" value="Glyco_hydro_3_C"/>
</dbReference>
<keyword evidence="4" id="KW-0472">Membrane</keyword>
<keyword evidence="7" id="KW-1185">Reference proteome</keyword>
<dbReference type="Pfam" id="PF01915">
    <property type="entry name" value="Glyco_hydro_3_C"/>
    <property type="match status" value="1"/>
</dbReference>
<keyword evidence="3" id="KW-0119">Carbohydrate metabolism</keyword>
<dbReference type="InterPro" id="IPR026891">
    <property type="entry name" value="Fn3-like"/>
</dbReference>
<evidence type="ECO:0000313" key="6">
    <source>
        <dbReference type="EMBL" id="MBW3082183.1"/>
    </source>
</evidence>